<dbReference type="InterPro" id="IPR017871">
    <property type="entry name" value="ABC_transporter-like_CS"/>
</dbReference>
<name>A0A1D4HWE3_9STAP</name>
<keyword evidence="3" id="KW-0813">Transport</keyword>
<dbReference type="AlphaFoldDB" id="A0A1D4HWE3"/>
<keyword evidence="5" id="KW-0997">Cell inner membrane</keyword>
<dbReference type="SUPFAM" id="SSF52540">
    <property type="entry name" value="P-loop containing nucleoside triphosphate hydrolases"/>
    <property type="match status" value="1"/>
</dbReference>
<keyword evidence="6" id="KW-0547">Nucleotide-binding</keyword>
<dbReference type="InterPro" id="IPR027417">
    <property type="entry name" value="P-loop_NTPase"/>
</dbReference>
<dbReference type="InterPro" id="IPR050388">
    <property type="entry name" value="ABC_Ni/Peptide_Import"/>
</dbReference>
<keyword evidence="9" id="KW-0472">Membrane</keyword>
<evidence type="ECO:0000313" key="11">
    <source>
        <dbReference type="EMBL" id="SCS41398.1"/>
    </source>
</evidence>
<dbReference type="Gene3D" id="3.40.50.300">
    <property type="entry name" value="P-loop containing nucleotide triphosphate hydrolases"/>
    <property type="match status" value="1"/>
</dbReference>
<evidence type="ECO:0000256" key="9">
    <source>
        <dbReference type="ARBA" id="ARBA00023136"/>
    </source>
</evidence>
<organism evidence="12 14">
    <name type="scientific">Staphylococcus caeli</name>
    <dbReference type="NCBI Taxonomy" id="2201815"/>
    <lineage>
        <taxon>Bacteria</taxon>
        <taxon>Bacillati</taxon>
        <taxon>Bacillota</taxon>
        <taxon>Bacilli</taxon>
        <taxon>Bacillales</taxon>
        <taxon>Staphylococcaceae</taxon>
        <taxon>Staphylococcus</taxon>
    </lineage>
</organism>
<dbReference type="GO" id="GO:0005524">
    <property type="term" value="F:ATP binding"/>
    <property type="evidence" value="ECO:0007669"/>
    <property type="project" value="UniProtKB-KW"/>
</dbReference>
<keyword evidence="12" id="KW-0378">Hydrolase</keyword>
<evidence type="ECO:0000259" key="10">
    <source>
        <dbReference type="PROSITE" id="PS50893"/>
    </source>
</evidence>
<reference evidence="12 14" key="2">
    <citation type="submission" date="2016-09" db="EMBL/GenBank/DDBJ databases">
        <authorList>
            <consortium name="Pathogen Informatics"/>
        </authorList>
    </citation>
    <scope>NUCLEOTIDE SEQUENCE [LARGE SCALE GENOMIC DNA]</scope>
    <source>
        <strain evidence="12 14">82B</strain>
    </source>
</reference>
<proteinExistence type="inferred from homology"/>
<comment type="similarity">
    <text evidence="2">Belongs to the ABC transporter superfamily.</text>
</comment>
<accession>A0A1D4HWE3</accession>
<dbReference type="EMBL" id="FMPI01000002">
    <property type="protein sequence ID" value="SCS41398.1"/>
    <property type="molecule type" value="Genomic_DNA"/>
</dbReference>
<keyword evidence="8" id="KW-1278">Translocase</keyword>
<gene>
    <name evidence="12" type="primary">gsiA_2</name>
    <name evidence="12" type="ORF">SAMEA2297795_00782</name>
    <name evidence="11" type="ORF">SAMEA2297796_00460</name>
</gene>
<evidence type="ECO:0000256" key="6">
    <source>
        <dbReference type="ARBA" id="ARBA00022741"/>
    </source>
</evidence>
<dbReference type="OrthoDB" id="9802264at2"/>
<dbReference type="Proteomes" id="UP000095768">
    <property type="component" value="Unassembled WGS sequence"/>
</dbReference>
<dbReference type="PROSITE" id="PS00211">
    <property type="entry name" value="ABC_TRANSPORTER_1"/>
    <property type="match status" value="1"/>
</dbReference>
<evidence type="ECO:0000313" key="12">
    <source>
        <dbReference type="EMBL" id="SCS59905.1"/>
    </source>
</evidence>
<dbReference type="InterPro" id="IPR003439">
    <property type="entry name" value="ABC_transporter-like_ATP-bd"/>
</dbReference>
<dbReference type="GO" id="GO:0016887">
    <property type="term" value="F:ATP hydrolysis activity"/>
    <property type="evidence" value="ECO:0007669"/>
    <property type="project" value="InterPro"/>
</dbReference>
<keyword evidence="7" id="KW-0067">ATP-binding</keyword>
<evidence type="ECO:0000256" key="5">
    <source>
        <dbReference type="ARBA" id="ARBA00022519"/>
    </source>
</evidence>
<dbReference type="GO" id="GO:0005886">
    <property type="term" value="C:plasma membrane"/>
    <property type="evidence" value="ECO:0007669"/>
    <property type="project" value="UniProtKB-SubCell"/>
</dbReference>
<dbReference type="PROSITE" id="PS50893">
    <property type="entry name" value="ABC_TRANSPORTER_2"/>
    <property type="match status" value="1"/>
</dbReference>
<comment type="subcellular location">
    <subcellularLocation>
        <location evidence="1">Cell membrane</location>
        <topology evidence="1">Peripheral membrane protein</topology>
    </subcellularLocation>
</comment>
<evidence type="ECO:0000256" key="3">
    <source>
        <dbReference type="ARBA" id="ARBA00022448"/>
    </source>
</evidence>
<keyword evidence="13" id="KW-1185">Reference proteome</keyword>
<evidence type="ECO:0000256" key="1">
    <source>
        <dbReference type="ARBA" id="ARBA00004202"/>
    </source>
</evidence>
<dbReference type="EMBL" id="FMPG01000002">
    <property type="protein sequence ID" value="SCS59905.1"/>
    <property type="molecule type" value="Genomic_DNA"/>
</dbReference>
<dbReference type="SMART" id="SM00382">
    <property type="entry name" value="AAA"/>
    <property type="match status" value="1"/>
</dbReference>
<dbReference type="InterPro" id="IPR003593">
    <property type="entry name" value="AAA+_ATPase"/>
</dbReference>
<evidence type="ECO:0000256" key="7">
    <source>
        <dbReference type="ARBA" id="ARBA00022840"/>
    </source>
</evidence>
<dbReference type="PANTHER" id="PTHR43297">
    <property type="entry name" value="OLIGOPEPTIDE TRANSPORT ATP-BINDING PROTEIN APPD"/>
    <property type="match status" value="1"/>
</dbReference>
<dbReference type="Pfam" id="PF00005">
    <property type="entry name" value="ABC_tran"/>
    <property type="match status" value="1"/>
</dbReference>
<sequence length="266" mass="30288">MTNILEMTNLSIKDNKGNHLLQQVNIGLREAKVNVLVGESGSGKSLTAKALVQHIPSTLRMHYDSLKYQKREIKYMQQLLGKEIGFISQDYTHSFNDHTKLGKQLNAIYRQHYKVNKMVAQQHVRQALEWVDLDADEMLDKYRFNLSGGQLARIQIASVLMLNPNVIIADEPTASLDAITGYHVMQLIKHLADVHQVTLLLITHNLAHVLDFSDWIHVMRCGEIIEYKQVHDFKAGNITAYSSELFNARSQLEKGEIHDSTQSSEL</sequence>
<feature type="domain" description="ABC transporter" evidence="10">
    <location>
        <begin position="5"/>
        <end position="246"/>
    </location>
</feature>
<dbReference type="Proteomes" id="UP000095412">
    <property type="component" value="Unassembled WGS sequence"/>
</dbReference>
<evidence type="ECO:0000313" key="13">
    <source>
        <dbReference type="Proteomes" id="UP000095412"/>
    </source>
</evidence>
<dbReference type="EC" id="3.6.3.-" evidence="12"/>
<dbReference type="PANTHER" id="PTHR43297:SF14">
    <property type="entry name" value="ATPASE AAA-TYPE CORE DOMAIN-CONTAINING PROTEIN"/>
    <property type="match status" value="1"/>
</dbReference>
<evidence type="ECO:0000256" key="2">
    <source>
        <dbReference type="ARBA" id="ARBA00005417"/>
    </source>
</evidence>
<evidence type="ECO:0000313" key="14">
    <source>
        <dbReference type="Proteomes" id="UP000095768"/>
    </source>
</evidence>
<keyword evidence="4" id="KW-1003">Cell membrane</keyword>
<dbReference type="RefSeq" id="WP_069994596.1">
    <property type="nucleotide sequence ID" value="NZ_FMPG01000002.1"/>
</dbReference>
<protein>
    <submittedName>
        <fullName evidence="12">Peptide ABC transporter ATPase</fullName>
        <ecNumber evidence="12">3.6.3.-</ecNumber>
    </submittedName>
</protein>
<reference evidence="11 13" key="1">
    <citation type="submission" date="2016-09" db="EMBL/GenBank/DDBJ databases">
        <authorList>
            <consortium name="Pathogen Informatics"/>
            <person name="Sun Q."/>
            <person name="Inoue M."/>
        </authorList>
    </citation>
    <scope>NUCLEOTIDE SEQUENCE [LARGE SCALE GENOMIC DNA]</scope>
    <source>
        <strain evidence="11 13">82C</strain>
    </source>
</reference>
<evidence type="ECO:0000256" key="4">
    <source>
        <dbReference type="ARBA" id="ARBA00022475"/>
    </source>
</evidence>
<evidence type="ECO:0000256" key="8">
    <source>
        <dbReference type="ARBA" id="ARBA00022967"/>
    </source>
</evidence>